<keyword evidence="6 9" id="KW-0418">Kinase</keyword>
<dbReference type="PIRSF" id="PIRSF036458">
    <property type="entry name" value="Butyrate_kin"/>
    <property type="match status" value="1"/>
</dbReference>
<dbReference type="PRINTS" id="PR00471">
    <property type="entry name" value="ACETATEKNASE"/>
</dbReference>
<dbReference type="RefSeq" id="WP_212691724.1">
    <property type="nucleotide sequence ID" value="NZ_CP058561.1"/>
</dbReference>
<dbReference type="NCBIfam" id="TIGR02707">
    <property type="entry name" value="butyr_kinase"/>
    <property type="match status" value="1"/>
</dbReference>
<reference evidence="11 12" key="1">
    <citation type="submission" date="2020-07" db="EMBL/GenBank/DDBJ databases">
        <title>Vallitalea guaymasensis genome.</title>
        <authorList>
            <person name="Postec A."/>
        </authorList>
    </citation>
    <scope>NUCLEOTIDE SEQUENCE [LARGE SCALE GENOMIC DNA]</scope>
    <source>
        <strain evidence="11 12">Ra1766G1</strain>
    </source>
</reference>
<evidence type="ECO:0000256" key="7">
    <source>
        <dbReference type="ARBA" id="ARBA00022840"/>
    </source>
</evidence>
<dbReference type="InterPro" id="IPR043129">
    <property type="entry name" value="ATPase_NBD"/>
</dbReference>
<evidence type="ECO:0000256" key="10">
    <source>
        <dbReference type="RuleBase" id="RU003835"/>
    </source>
</evidence>
<dbReference type="InterPro" id="IPR023865">
    <property type="entry name" value="Aliphatic_acid_kinase_CS"/>
</dbReference>
<dbReference type="PANTHER" id="PTHR21060:SF3">
    <property type="entry name" value="BUTYRATE KINASE 2-RELATED"/>
    <property type="match status" value="1"/>
</dbReference>
<keyword evidence="5 9" id="KW-0547">Nucleotide-binding</keyword>
<dbReference type="PROSITE" id="PS01076">
    <property type="entry name" value="ACETATE_KINASE_2"/>
    <property type="match status" value="1"/>
</dbReference>
<dbReference type="EMBL" id="CP058561">
    <property type="protein sequence ID" value="QUH31794.1"/>
    <property type="molecule type" value="Genomic_DNA"/>
</dbReference>
<evidence type="ECO:0000256" key="4">
    <source>
        <dbReference type="ARBA" id="ARBA00022679"/>
    </source>
</evidence>
<dbReference type="InterPro" id="IPR011245">
    <property type="entry name" value="Butyrate_kin"/>
</dbReference>
<accession>A0A8J8SEK0</accession>
<evidence type="ECO:0000313" key="11">
    <source>
        <dbReference type="EMBL" id="QUH31794.1"/>
    </source>
</evidence>
<dbReference type="GO" id="GO:0008776">
    <property type="term" value="F:acetate kinase activity"/>
    <property type="evidence" value="ECO:0007669"/>
    <property type="project" value="TreeGrafter"/>
</dbReference>
<evidence type="ECO:0000256" key="6">
    <source>
        <dbReference type="ARBA" id="ARBA00022777"/>
    </source>
</evidence>
<evidence type="ECO:0000256" key="2">
    <source>
        <dbReference type="ARBA" id="ARBA00008748"/>
    </source>
</evidence>
<name>A0A8J8SEK0_9FIRM</name>
<keyword evidence="12" id="KW-1185">Reference proteome</keyword>
<gene>
    <name evidence="9 11" type="primary">buk</name>
    <name evidence="11" type="ORF">HYG85_23810</name>
</gene>
<keyword evidence="3 9" id="KW-0963">Cytoplasm</keyword>
<dbReference type="KEGG" id="vgu:HYG85_23810"/>
<dbReference type="NCBIfam" id="NF002834">
    <property type="entry name" value="PRK03011.1-5"/>
    <property type="match status" value="1"/>
</dbReference>
<dbReference type="Gene3D" id="3.30.420.40">
    <property type="match status" value="2"/>
</dbReference>
<protein>
    <recommendedName>
        <fullName evidence="9">Probable butyrate kinase</fullName>
        <shortName evidence="9">BK</shortName>
        <ecNumber evidence="9">2.7.2.7</ecNumber>
    </recommendedName>
    <alternativeName>
        <fullName evidence="9">Branched-chain carboxylic acid kinase</fullName>
    </alternativeName>
</protein>
<dbReference type="PANTHER" id="PTHR21060">
    <property type="entry name" value="ACETATE KINASE"/>
    <property type="match status" value="1"/>
</dbReference>
<proteinExistence type="inferred from homology"/>
<keyword evidence="4 9" id="KW-0808">Transferase</keyword>
<dbReference type="Proteomes" id="UP000677305">
    <property type="component" value="Chromosome"/>
</dbReference>
<dbReference type="PROSITE" id="PS01075">
    <property type="entry name" value="ACETATE_KINASE_1"/>
    <property type="match status" value="1"/>
</dbReference>
<comment type="catalytic activity">
    <reaction evidence="8 9">
        <text>butanoate + ATP = butanoyl phosphate + ADP</text>
        <dbReference type="Rhea" id="RHEA:13585"/>
        <dbReference type="ChEBI" id="CHEBI:17968"/>
        <dbReference type="ChEBI" id="CHEBI:30616"/>
        <dbReference type="ChEBI" id="CHEBI:58079"/>
        <dbReference type="ChEBI" id="CHEBI:456216"/>
        <dbReference type="EC" id="2.7.2.7"/>
    </reaction>
</comment>
<dbReference type="GO" id="GO:0006083">
    <property type="term" value="P:acetate metabolic process"/>
    <property type="evidence" value="ECO:0007669"/>
    <property type="project" value="TreeGrafter"/>
</dbReference>
<dbReference type="EC" id="2.7.2.7" evidence="9"/>
<dbReference type="HAMAP" id="MF_00542">
    <property type="entry name" value="Butyrate_kinase"/>
    <property type="match status" value="1"/>
</dbReference>
<evidence type="ECO:0000256" key="5">
    <source>
        <dbReference type="ARBA" id="ARBA00022741"/>
    </source>
</evidence>
<evidence type="ECO:0000256" key="3">
    <source>
        <dbReference type="ARBA" id="ARBA00022490"/>
    </source>
</evidence>
<sequence length="359" mass="39308">MESKLRVLVINPGSTSTKIAVFDNEQQLFEETLRHSTKELEVFDTILDQYTFRKDAIISALEKRQIELSSLSTIVGRGGILKPIEGGTYLLEDKLIEALREGAIQKGHACNLAGLIANDIAKELDIKAYMVDPPCVDEMDDVARITGLEGTSRISMFHALNQKAVARRAAKKIGKRYEECNFIIAHVGGGISVGAHKKGRVIDVNNALDGDGPFSPERSGELPTGDLVDLCFSGKYTKQQIKKLLAGKGGIVSYLGVNDVRVVQEMIEKGNEKAILIYEAMVYQVAKAIGAMATVLMGDYDMIILTGGIAYSKMFSEKLRKKINFLGEFEVFPGEDELIALAEGGLRILTGEETAKLFK</sequence>
<dbReference type="SUPFAM" id="SSF53067">
    <property type="entry name" value="Actin-like ATPase domain"/>
    <property type="match status" value="2"/>
</dbReference>
<dbReference type="GO" id="GO:0005737">
    <property type="term" value="C:cytoplasm"/>
    <property type="evidence" value="ECO:0007669"/>
    <property type="project" value="UniProtKB-SubCell"/>
</dbReference>
<evidence type="ECO:0000256" key="8">
    <source>
        <dbReference type="ARBA" id="ARBA00048596"/>
    </source>
</evidence>
<comment type="similarity">
    <text evidence="2 9 10">Belongs to the acetokinase family.</text>
</comment>
<organism evidence="11 12">
    <name type="scientific">Vallitalea guaymasensis</name>
    <dbReference type="NCBI Taxonomy" id="1185412"/>
    <lineage>
        <taxon>Bacteria</taxon>
        <taxon>Bacillati</taxon>
        <taxon>Bacillota</taxon>
        <taxon>Clostridia</taxon>
        <taxon>Lachnospirales</taxon>
        <taxon>Vallitaleaceae</taxon>
        <taxon>Vallitalea</taxon>
    </lineage>
</organism>
<evidence type="ECO:0000256" key="9">
    <source>
        <dbReference type="HAMAP-Rule" id="MF_00542"/>
    </source>
</evidence>
<dbReference type="InterPro" id="IPR000890">
    <property type="entry name" value="Aliphatic_acid_kin_short-chain"/>
</dbReference>
<dbReference type="AlphaFoldDB" id="A0A8J8SEK0"/>
<dbReference type="Pfam" id="PF00871">
    <property type="entry name" value="Acetate_kinase"/>
    <property type="match status" value="1"/>
</dbReference>
<evidence type="ECO:0000313" key="12">
    <source>
        <dbReference type="Proteomes" id="UP000677305"/>
    </source>
</evidence>
<evidence type="ECO:0000256" key="1">
    <source>
        <dbReference type="ARBA" id="ARBA00004496"/>
    </source>
</evidence>
<dbReference type="GO" id="GO:0047761">
    <property type="term" value="F:butyrate kinase activity"/>
    <property type="evidence" value="ECO:0007669"/>
    <property type="project" value="UniProtKB-UniRule"/>
</dbReference>
<comment type="subcellular location">
    <subcellularLocation>
        <location evidence="1 9">Cytoplasm</location>
    </subcellularLocation>
</comment>
<keyword evidence="7 9" id="KW-0067">ATP-binding</keyword>
<dbReference type="GO" id="GO:0005524">
    <property type="term" value="F:ATP binding"/>
    <property type="evidence" value="ECO:0007669"/>
    <property type="project" value="UniProtKB-KW"/>
</dbReference>
<dbReference type="CDD" id="cd24011">
    <property type="entry name" value="ASKHA_NBD_BK"/>
    <property type="match status" value="1"/>
</dbReference>